<dbReference type="Proteomes" id="UP000694892">
    <property type="component" value="Chromosome 8S"/>
</dbReference>
<proteinExistence type="predicted"/>
<evidence type="ECO:0000313" key="2">
    <source>
        <dbReference type="Proteomes" id="UP000694892"/>
    </source>
</evidence>
<sequence>MLSMPSFCGMDLYRLCMSILLRYTSHCGSAVSCSLLSRYWSTNLERHSSFEPMPDTIWRPDGLKSDLCTFGSKYSTWVRGCSVHKYTFSCLVITPLSIASCVNKYISLLISNTG</sequence>
<gene>
    <name evidence="1" type="ORF">XELAEV_18041613mg</name>
</gene>
<reference evidence="2" key="1">
    <citation type="journal article" date="2016" name="Nature">
        <title>Genome evolution in the allotetraploid frog Xenopus laevis.</title>
        <authorList>
            <person name="Session A.M."/>
            <person name="Uno Y."/>
            <person name="Kwon T."/>
            <person name="Chapman J.A."/>
            <person name="Toyoda A."/>
            <person name="Takahashi S."/>
            <person name="Fukui A."/>
            <person name="Hikosaka A."/>
            <person name="Suzuki A."/>
            <person name="Kondo M."/>
            <person name="van Heeringen S.J."/>
            <person name="Quigley I."/>
            <person name="Heinz S."/>
            <person name="Ogino H."/>
            <person name="Ochi H."/>
            <person name="Hellsten U."/>
            <person name="Lyons J.B."/>
            <person name="Simakov O."/>
            <person name="Putnam N."/>
            <person name="Stites J."/>
            <person name="Kuroki Y."/>
            <person name="Tanaka T."/>
            <person name="Michiue T."/>
            <person name="Watanabe M."/>
            <person name="Bogdanovic O."/>
            <person name="Lister R."/>
            <person name="Georgiou G."/>
            <person name="Paranjpe S.S."/>
            <person name="van Kruijsbergen I."/>
            <person name="Shu S."/>
            <person name="Carlson J."/>
            <person name="Kinoshita T."/>
            <person name="Ohta Y."/>
            <person name="Mawaribuchi S."/>
            <person name="Jenkins J."/>
            <person name="Grimwood J."/>
            <person name="Schmutz J."/>
            <person name="Mitros T."/>
            <person name="Mozaffari S.V."/>
            <person name="Suzuki Y."/>
            <person name="Haramoto Y."/>
            <person name="Yamamoto T.S."/>
            <person name="Takagi C."/>
            <person name="Heald R."/>
            <person name="Miller K."/>
            <person name="Haudenschild C."/>
            <person name="Kitzman J."/>
            <person name="Nakayama T."/>
            <person name="Izutsu Y."/>
            <person name="Robert J."/>
            <person name="Fortriede J."/>
            <person name="Burns K."/>
            <person name="Lotay V."/>
            <person name="Karimi K."/>
            <person name="Yasuoka Y."/>
            <person name="Dichmann D.S."/>
            <person name="Flajnik M.F."/>
            <person name="Houston D.W."/>
            <person name="Shendure J."/>
            <person name="DuPasquier L."/>
            <person name="Vize P.D."/>
            <person name="Zorn A.M."/>
            <person name="Ito M."/>
            <person name="Marcotte E.M."/>
            <person name="Wallingford J.B."/>
            <person name="Ito Y."/>
            <person name="Asashima M."/>
            <person name="Ueno N."/>
            <person name="Matsuda Y."/>
            <person name="Veenstra G.J."/>
            <person name="Fujiyama A."/>
            <person name="Harland R.M."/>
            <person name="Taira M."/>
            <person name="Rokhsar D.S."/>
        </authorList>
    </citation>
    <scope>NUCLEOTIDE SEQUENCE [LARGE SCALE GENOMIC DNA]</scope>
    <source>
        <strain evidence="2">J</strain>
    </source>
</reference>
<name>A0A974H587_XENLA</name>
<accession>A0A974H587</accession>
<evidence type="ECO:0000313" key="1">
    <source>
        <dbReference type="EMBL" id="OCT65373.1"/>
    </source>
</evidence>
<dbReference type="EMBL" id="CM004481">
    <property type="protein sequence ID" value="OCT65373.1"/>
    <property type="molecule type" value="Genomic_DNA"/>
</dbReference>
<organism evidence="1 2">
    <name type="scientific">Xenopus laevis</name>
    <name type="common">African clawed frog</name>
    <dbReference type="NCBI Taxonomy" id="8355"/>
    <lineage>
        <taxon>Eukaryota</taxon>
        <taxon>Metazoa</taxon>
        <taxon>Chordata</taxon>
        <taxon>Craniata</taxon>
        <taxon>Vertebrata</taxon>
        <taxon>Euteleostomi</taxon>
        <taxon>Amphibia</taxon>
        <taxon>Batrachia</taxon>
        <taxon>Anura</taxon>
        <taxon>Pipoidea</taxon>
        <taxon>Pipidae</taxon>
        <taxon>Xenopodinae</taxon>
        <taxon>Xenopus</taxon>
        <taxon>Xenopus</taxon>
    </lineage>
</organism>
<dbReference type="AlphaFoldDB" id="A0A974H587"/>
<protein>
    <submittedName>
        <fullName evidence="1">Uncharacterized protein</fullName>
    </submittedName>
</protein>